<organism evidence="2 4">
    <name type="scientific">Phytophthora cactorum</name>
    <dbReference type="NCBI Taxonomy" id="29920"/>
    <lineage>
        <taxon>Eukaryota</taxon>
        <taxon>Sar</taxon>
        <taxon>Stramenopiles</taxon>
        <taxon>Oomycota</taxon>
        <taxon>Peronosporomycetes</taxon>
        <taxon>Peronosporales</taxon>
        <taxon>Peronosporaceae</taxon>
        <taxon>Phytophthora</taxon>
    </lineage>
</organism>
<dbReference type="EMBL" id="RCMG01000420">
    <property type="protein sequence ID" value="KAG2854563.1"/>
    <property type="molecule type" value="Genomic_DNA"/>
</dbReference>
<evidence type="ECO:0000256" key="1">
    <source>
        <dbReference type="SAM" id="MobiDB-lite"/>
    </source>
</evidence>
<protein>
    <submittedName>
        <fullName evidence="2">Uncharacterized protein</fullName>
    </submittedName>
</protein>
<proteinExistence type="predicted"/>
<evidence type="ECO:0000313" key="3">
    <source>
        <dbReference type="EMBL" id="KAG2895151.1"/>
    </source>
</evidence>
<name>A0A8T0YY07_9STRA</name>
<comment type="caution">
    <text evidence="2">The sequence shown here is derived from an EMBL/GenBank/DDBJ whole genome shotgun (WGS) entry which is preliminary data.</text>
</comment>
<dbReference type="EMBL" id="RCMK01001395">
    <property type="protein sequence ID" value="KAG2895151.1"/>
    <property type="molecule type" value="Genomic_DNA"/>
</dbReference>
<accession>A0A8T0YY07</accession>
<reference evidence="2" key="1">
    <citation type="submission" date="2018-10" db="EMBL/GenBank/DDBJ databases">
        <title>Effector identification in a new, highly contiguous assembly of the strawberry crown rot pathogen Phytophthora cactorum.</title>
        <authorList>
            <person name="Armitage A.D."/>
            <person name="Nellist C.F."/>
            <person name="Bates H."/>
            <person name="Vickerstaff R.J."/>
            <person name="Harrison R.J."/>
        </authorList>
    </citation>
    <scope>NUCLEOTIDE SEQUENCE</scope>
    <source>
        <strain evidence="2">15-7</strain>
        <strain evidence="3">4040</strain>
    </source>
</reference>
<gene>
    <name evidence="2" type="ORF">PC113_g13208</name>
    <name evidence="3" type="ORF">PC117_g23313</name>
</gene>
<feature type="region of interest" description="Disordered" evidence="1">
    <location>
        <begin position="62"/>
        <end position="107"/>
    </location>
</feature>
<dbReference type="Proteomes" id="UP000735874">
    <property type="component" value="Unassembled WGS sequence"/>
</dbReference>
<dbReference type="AlphaFoldDB" id="A0A8T0YY07"/>
<evidence type="ECO:0000313" key="4">
    <source>
        <dbReference type="Proteomes" id="UP000735874"/>
    </source>
</evidence>
<dbReference type="Proteomes" id="UP000736787">
    <property type="component" value="Unassembled WGS sequence"/>
</dbReference>
<feature type="compositionally biased region" description="Basic and acidic residues" evidence="1">
    <location>
        <begin position="62"/>
        <end position="77"/>
    </location>
</feature>
<sequence length="107" mass="12590">MTHLKRRFPTLLTAAGSRLVRRRLFNNWKRHSPIRAFLLNRPKLGAWGRTVQSHTMLCMRREKSPGAEKKLPDKSGETKIIPPEANIQMCYNHDNTDRGPRQKFRIR</sequence>
<evidence type="ECO:0000313" key="2">
    <source>
        <dbReference type="EMBL" id="KAG2854563.1"/>
    </source>
</evidence>